<sequence length="137" mass="15048">MIDLATDETPDLQARRTTTSASLLLSNIPLETALTPAFIIFGAVCALFSSFAPSRLLMGLVCATEDGRMGSDDRRLSSVLRYSGSTSDPRPPIPPRQDPIVSIPRLPDRTSDEISHLSHLRFVARLDLRVVIAMERD</sequence>
<accession>A0ABR2ZGC3</accession>
<evidence type="ECO:0000256" key="2">
    <source>
        <dbReference type="SAM" id="Phobius"/>
    </source>
</evidence>
<dbReference type="EMBL" id="JBBXMP010000184">
    <property type="protein sequence ID" value="KAL0060260.1"/>
    <property type="molecule type" value="Genomic_DNA"/>
</dbReference>
<keyword evidence="2" id="KW-0472">Membrane</keyword>
<evidence type="ECO:0000256" key="1">
    <source>
        <dbReference type="SAM" id="MobiDB-lite"/>
    </source>
</evidence>
<evidence type="ECO:0000313" key="4">
    <source>
        <dbReference type="Proteomes" id="UP001437256"/>
    </source>
</evidence>
<dbReference type="Proteomes" id="UP001437256">
    <property type="component" value="Unassembled WGS sequence"/>
</dbReference>
<comment type="caution">
    <text evidence="3">The sequence shown here is derived from an EMBL/GenBank/DDBJ whole genome shotgun (WGS) entry which is preliminary data.</text>
</comment>
<evidence type="ECO:0000313" key="3">
    <source>
        <dbReference type="EMBL" id="KAL0060260.1"/>
    </source>
</evidence>
<keyword evidence="4" id="KW-1185">Reference proteome</keyword>
<protein>
    <submittedName>
        <fullName evidence="3">Uncharacterized protein</fullName>
    </submittedName>
</protein>
<keyword evidence="2" id="KW-1133">Transmembrane helix</keyword>
<gene>
    <name evidence="3" type="ORF">AAF712_012946</name>
</gene>
<organism evidence="3 4">
    <name type="scientific">Marasmius tenuissimus</name>
    <dbReference type="NCBI Taxonomy" id="585030"/>
    <lineage>
        <taxon>Eukaryota</taxon>
        <taxon>Fungi</taxon>
        <taxon>Dikarya</taxon>
        <taxon>Basidiomycota</taxon>
        <taxon>Agaricomycotina</taxon>
        <taxon>Agaricomycetes</taxon>
        <taxon>Agaricomycetidae</taxon>
        <taxon>Agaricales</taxon>
        <taxon>Marasmiineae</taxon>
        <taxon>Marasmiaceae</taxon>
        <taxon>Marasmius</taxon>
    </lineage>
</organism>
<feature type="region of interest" description="Disordered" evidence="1">
    <location>
        <begin position="80"/>
        <end position="104"/>
    </location>
</feature>
<name>A0ABR2ZGC3_9AGAR</name>
<proteinExistence type="predicted"/>
<feature type="transmembrane region" description="Helical" evidence="2">
    <location>
        <begin position="33"/>
        <end position="52"/>
    </location>
</feature>
<keyword evidence="2" id="KW-0812">Transmembrane</keyword>
<reference evidence="3 4" key="1">
    <citation type="submission" date="2024-05" db="EMBL/GenBank/DDBJ databases">
        <title>A draft genome resource for the thread blight pathogen Marasmius tenuissimus strain MS-2.</title>
        <authorList>
            <person name="Yulfo-Soto G.E."/>
            <person name="Baruah I.K."/>
            <person name="Amoako-Attah I."/>
            <person name="Bukari Y."/>
            <person name="Meinhardt L.W."/>
            <person name="Bailey B.A."/>
            <person name="Cohen S.P."/>
        </authorList>
    </citation>
    <scope>NUCLEOTIDE SEQUENCE [LARGE SCALE GENOMIC DNA]</scope>
    <source>
        <strain evidence="3 4">MS-2</strain>
    </source>
</reference>